<dbReference type="Pfam" id="PF07103">
    <property type="entry name" value="DUF1365"/>
    <property type="match status" value="1"/>
</dbReference>
<keyword evidence="2" id="KW-1185">Reference proteome</keyword>
<dbReference type="InterPro" id="IPR010775">
    <property type="entry name" value="DUF1365"/>
</dbReference>
<accession>A0ABT7F1V7</accession>
<gene>
    <name evidence="1" type="ORF">QO033_12970</name>
</gene>
<dbReference type="RefSeq" id="WP_284481404.1">
    <property type="nucleotide sequence ID" value="NZ_JASNJD010000008.1"/>
</dbReference>
<protein>
    <submittedName>
        <fullName evidence="1">DUF1365 domain-containing protein</fullName>
    </submittedName>
</protein>
<dbReference type="Proteomes" id="UP001243757">
    <property type="component" value="Unassembled WGS sequence"/>
</dbReference>
<evidence type="ECO:0000313" key="1">
    <source>
        <dbReference type="EMBL" id="MDK3018589.1"/>
    </source>
</evidence>
<sequence>MTRTLPDRLARGEILQLAAVVTHRRRGGLRHAFRYGADYLLLAPERAAETVLVRRNRAGLFSVHDRDHGGRRGTGRGAPWAWERLAEAGLPRRPDMVLGLLTQPRCLGYWFNPVSFWLLWQGTELRAVIAEVNNTFGQRHSYLCARPGFAPIRAGDMIRAQKMFHVSPFQQVAGHYDFRFDLDPERAALLIRHVDGDNGLVAAMTGRLRRATTPRLVRAALRRPGGAMRVIVLIYWQALRLKLKGAAYRPVPPTPDQEISR</sequence>
<dbReference type="PANTHER" id="PTHR33973">
    <property type="entry name" value="OS07G0153300 PROTEIN"/>
    <property type="match status" value="1"/>
</dbReference>
<proteinExistence type="predicted"/>
<dbReference type="EMBL" id="JASNJD010000008">
    <property type="protein sequence ID" value="MDK3018589.1"/>
    <property type="molecule type" value="Genomic_DNA"/>
</dbReference>
<organism evidence="1 2">
    <name type="scientific">Pseudodonghicola flavimaris</name>
    <dbReference type="NCBI Taxonomy" id="3050036"/>
    <lineage>
        <taxon>Bacteria</taxon>
        <taxon>Pseudomonadati</taxon>
        <taxon>Pseudomonadota</taxon>
        <taxon>Alphaproteobacteria</taxon>
        <taxon>Rhodobacterales</taxon>
        <taxon>Paracoccaceae</taxon>
        <taxon>Pseudodonghicola</taxon>
    </lineage>
</organism>
<reference evidence="1 2" key="1">
    <citation type="submission" date="2023-05" db="EMBL/GenBank/DDBJ databases">
        <title>Pseudodonghicola sp. nov.</title>
        <authorList>
            <person name="Huang J."/>
        </authorList>
    </citation>
    <scope>NUCLEOTIDE SEQUENCE [LARGE SCALE GENOMIC DNA]</scope>
    <source>
        <strain evidence="1 2">IC7</strain>
    </source>
</reference>
<evidence type="ECO:0000313" key="2">
    <source>
        <dbReference type="Proteomes" id="UP001243757"/>
    </source>
</evidence>
<dbReference type="PANTHER" id="PTHR33973:SF4">
    <property type="entry name" value="OS07G0153300 PROTEIN"/>
    <property type="match status" value="1"/>
</dbReference>
<name>A0ABT7F1V7_9RHOB</name>
<comment type="caution">
    <text evidence="1">The sequence shown here is derived from an EMBL/GenBank/DDBJ whole genome shotgun (WGS) entry which is preliminary data.</text>
</comment>